<comment type="pathway">
    <text evidence="2 10">Cofactor biosynthesis; riboflavin biosynthesis; 5-amino-6-(D-ribitylamino)uracil from GTP: step 2/4.</text>
</comment>
<keyword evidence="7 10" id="KW-0521">NADP</keyword>
<feature type="active site" description="Proton donor" evidence="11">
    <location>
        <position position="56"/>
    </location>
</feature>
<evidence type="ECO:0000256" key="7">
    <source>
        <dbReference type="ARBA" id="ARBA00022857"/>
    </source>
</evidence>
<dbReference type="InterPro" id="IPR002734">
    <property type="entry name" value="RibDG_C"/>
</dbReference>
<dbReference type="GO" id="GO:0008835">
    <property type="term" value="F:diaminohydroxyphosphoribosylaminopyrimidine deaminase activity"/>
    <property type="evidence" value="ECO:0007669"/>
    <property type="project" value="UniProtKB-EC"/>
</dbReference>
<comment type="pathway">
    <text evidence="3 10">Cofactor biosynthesis; riboflavin biosynthesis; 5-amino-6-(D-ribitylamino)uracil from GTP: step 3/4.</text>
</comment>
<name>A0A9X2VY12_9SPHN</name>
<dbReference type="PROSITE" id="PS51747">
    <property type="entry name" value="CYT_DCMP_DEAMINASES_2"/>
    <property type="match status" value="1"/>
</dbReference>
<evidence type="ECO:0000256" key="9">
    <source>
        <dbReference type="ARBA" id="ARBA00023268"/>
    </source>
</evidence>
<feature type="binding site" evidence="13">
    <location>
        <position position="79"/>
    </location>
    <ligand>
        <name>Zn(2+)</name>
        <dbReference type="ChEBI" id="CHEBI:29105"/>
        <note>catalytic</note>
    </ligand>
</feature>
<evidence type="ECO:0000256" key="12">
    <source>
        <dbReference type="PIRSR" id="PIRSR006769-2"/>
    </source>
</evidence>
<dbReference type="SUPFAM" id="SSF53927">
    <property type="entry name" value="Cytidine deaminase-like"/>
    <property type="match status" value="1"/>
</dbReference>
<evidence type="ECO:0000256" key="13">
    <source>
        <dbReference type="PIRSR" id="PIRSR006769-3"/>
    </source>
</evidence>
<dbReference type="GO" id="GO:0046872">
    <property type="term" value="F:metal ion binding"/>
    <property type="evidence" value="ECO:0007669"/>
    <property type="project" value="UniProtKB-KW"/>
</dbReference>
<keyword evidence="10 13" id="KW-0862">Zinc</keyword>
<comment type="catalytic activity">
    <reaction evidence="10">
        <text>5-amino-6-(5-phospho-D-ribitylamino)uracil + NADP(+) = 5-amino-6-(5-phospho-D-ribosylamino)uracil + NADPH + H(+)</text>
        <dbReference type="Rhea" id="RHEA:17845"/>
        <dbReference type="ChEBI" id="CHEBI:15378"/>
        <dbReference type="ChEBI" id="CHEBI:57783"/>
        <dbReference type="ChEBI" id="CHEBI:58349"/>
        <dbReference type="ChEBI" id="CHEBI:58421"/>
        <dbReference type="ChEBI" id="CHEBI:58453"/>
        <dbReference type="EC" id="1.1.1.193"/>
    </reaction>
</comment>
<feature type="binding site" evidence="12">
    <location>
        <position position="204"/>
    </location>
    <ligand>
        <name>NADP(+)</name>
        <dbReference type="ChEBI" id="CHEBI:58349"/>
    </ligand>
</feature>
<evidence type="ECO:0000313" key="15">
    <source>
        <dbReference type="EMBL" id="MCT2557412.1"/>
    </source>
</evidence>
<proteinExistence type="inferred from homology"/>
<dbReference type="InterPro" id="IPR024072">
    <property type="entry name" value="DHFR-like_dom_sf"/>
</dbReference>
<keyword evidence="10 13" id="KW-0479">Metal-binding</keyword>
<dbReference type="AlphaFoldDB" id="A0A9X2VY12"/>
<evidence type="ECO:0000256" key="11">
    <source>
        <dbReference type="PIRSR" id="PIRSR006769-1"/>
    </source>
</evidence>
<dbReference type="Proteomes" id="UP001142648">
    <property type="component" value="Unassembled WGS sequence"/>
</dbReference>
<feature type="binding site" evidence="12">
    <location>
        <position position="255"/>
    </location>
    <ligand>
        <name>substrate</name>
    </ligand>
</feature>
<evidence type="ECO:0000256" key="4">
    <source>
        <dbReference type="ARBA" id="ARBA00005259"/>
    </source>
</evidence>
<dbReference type="NCBIfam" id="TIGR00326">
    <property type="entry name" value="eubact_ribD"/>
    <property type="match status" value="1"/>
</dbReference>
<gene>
    <name evidence="15" type="primary">ribD</name>
    <name evidence="15" type="ORF">N0B51_00310</name>
</gene>
<comment type="cofactor">
    <cofactor evidence="10 13">
        <name>Zn(2+)</name>
        <dbReference type="ChEBI" id="CHEBI:29105"/>
    </cofactor>
    <text evidence="10 13">Binds 1 zinc ion.</text>
</comment>
<dbReference type="GO" id="GO:0009231">
    <property type="term" value="P:riboflavin biosynthetic process"/>
    <property type="evidence" value="ECO:0007669"/>
    <property type="project" value="UniProtKB-KW"/>
</dbReference>
<feature type="binding site" evidence="12">
    <location>
        <position position="172"/>
    </location>
    <ligand>
        <name>substrate</name>
    </ligand>
</feature>
<dbReference type="InterPro" id="IPR016193">
    <property type="entry name" value="Cytidine_deaminase-like"/>
</dbReference>
<dbReference type="InterPro" id="IPR004794">
    <property type="entry name" value="Eubact_RibD"/>
</dbReference>
<comment type="catalytic activity">
    <reaction evidence="10">
        <text>2,5-diamino-6-hydroxy-4-(5-phosphoribosylamino)-pyrimidine + H2O + H(+) = 5-amino-6-(5-phospho-D-ribosylamino)uracil + NH4(+)</text>
        <dbReference type="Rhea" id="RHEA:21868"/>
        <dbReference type="ChEBI" id="CHEBI:15377"/>
        <dbReference type="ChEBI" id="CHEBI:15378"/>
        <dbReference type="ChEBI" id="CHEBI:28938"/>
        <dbReference type="ChEBI" id="CHEBI:58453"/>
        <dbReference type="ChEBI" id="CHEBI:58614"/>
        <dbReference type="EC" id="3.5.4.26"/>
    </reaction>
</comment>
<evidence type="ECO:0000256" key="5">
    <source>
        <dbReference type="ARBA" id="ARBA00007417"/>
    </source>
</evidence>
<feature type="binding site" evidence="12">
    <location>
        <position position="211"/>
    </location>
    <ligand>
        <name>substrate</name>
    </ligand>
</feature>
<dbReference type="InterPro" id="IPR050765">
    <property type="entry name" value="Riboflavin_Biosynth_HTPR"/>
</dbReference>
<dbReference type="EC" id="3.5.4.26" evidence="10"/>
<sequence length="328" mass="34571">MPAPRSDADWLAAAARLAARGRPLSRPNPAVGCLIVREGRVVGRGWTREGGRPHAEAAALEQAGDRARGADVYVTLEPCAHLSQRGPACADLLADAAPARVVIGCEDPDPRTAGEGIARLRAAGIAVSLVPLPAVEDSLAGYLTRARFGRPHVTLKLAMSLDGCVALANGESRWITGEAARAHVHASRARADAILVGGETWRADKPRLDVRVPGLGERSPKRVLLSRGVAPDGVKVINSPGAIARLDDVQYLYVEGGAETGASFLAADLVDRLEIYRAPIVIGDGLRAVGGIGLEALALAHGRWTLVEEARLGSDRFAAYRRTRQGET</sequence>
<accession>A0A9X2VY12</accession>
<dbReference type="Pfam" id="PF01872">
    <property type="entry name" value="RibD_C"/>
    <property type="match status" value="1"/>
</dbReference>
<reference evidence="15" key="1">
    <citation type="submission" date="2022-09" db="EMBL/GenBank/DDBJ databases">
        <title>The genome sequence of Tsuneonella sp. YG55.</title>
        <authorList>
            <person name="Liu Y."/>
        </authorList>
    </citation>
    <scope>NUCLEOTIDE SEQUENCE</scope>
    <source>
        <strain evidence="15">YG55</strain>
    </source>
</reference>
<evidence type="ECO:0000256" key="2">
    <source>
        <dbReference type="ARBA" id="ARBA00004882"/>
    </source>
</evidence>
<comment type="function">
    <text evidence="1 10">Converts 2,5-diamino-6-(ribosylamino)-4(3h)-pyrimidinone 5'-phosphate into 5-amino-6-(ribosylamino)-2,4(1h,3h)-pyrimidinedione 5'-phosphate.</text>
</comment>
<dbReference type="EC" id="1.1.1.193" evidence="10"/>
<feature type="binding site" evidence="12">
    <location>
        <position position="188"/>
    </location>
    <ligand>
        <name>substrate</name>
    </ligand>
</feature>
<feature type="binding site" evidence="12">
    <location>
        <position position="208"/>
    </location>
    <ligand>
        <name>substrate</name>
    </ligand>
</feature>
<evidence type="ECO:0000256" key="8">
    <source>
        <dbReference type="ARBA" id="ARBA00023002"/>
    </source>
</evidence>
<evidence type="ECO:0000259" key="14">
    <source>
        <dbReference type="PROSITE" id="PS51747"/>
    </source>
</evidence>
<dbReference type="Gene3D" id="3.40.430.10">
    <property type="entry name" value="Dihydrofolate Reductase, subunit A"/>
    <property type="match status" value="2"/>
</dbReference>
<dbReference type="SUPFAM" id="SSF53597">
    <property type="entry name" value="Dihydrofolate reductase-like"/>
    <property type="match status" value="1"/>
</dbReference>
<evidence type="ECO:0000256" key="3">
    <source>
        <dbReference type="ARBA" id="ARBA00004910"/>
    </source>
</evidence>
<dbReference type="PANTHER" id="PTHR38011">
    <property type="entry name" value="DIHYDROFOLATE REDUCTASE FAMILY PROTEIN (AFU_ORTHOLOGUE AFUA_8G06820)"/>
    <property type="match status" value="1"/>
</dbReference>
<evidence type="ECO:0000256" key="6">
    <source>
        <dbReference type="ARBA" id="ARBA00022619"/>
    </source>
</evidence>
<comment type="similarity">
    <text evidence="4 10">In the N-terminal section; belongs to the cytidine and deoxycytidylate deaminase family.</text>
</comment>
<keyword evidence="8 10" id="KW-0560">Oxidoreductase</keyword>
<evidence type="ECO:0000313" key="16">
    <source>
        <dbReference type="Proteomes" id="UP001142648"/>
    </source>
</evidence>
<keyword evidence="6 10" id="KW-0686">Riboflavin biosynthesis</keyword>
<dbReference type="GO" id="GO:0008703">
    <property type="term" value="F:5-amino-6-(5-phosphoribosylamino)uracil reductase activity"/>
    <property type="evidence" value="ECO:0007669"/>
    <property type="project" value="UniProtKB-EC"/>
</dbReference>
<keyword evidence="9" id="KW-0511">Multifunctional enzyme</keyword>
<dbReference type="PANTHER" id="PTHR38011:SF7">
    <property type="entry name" value="2,5-DIAMINO-6-RIBOSYLAMINO-4(3H)-PYRIMIDINONE 5'-PHOSPHATE REDUCTASE"/>
    <property type="match status" value="1"/>
</dbReference>
<dbReference type="EMBL" id="JAOAMV010000001">
    <property type="protein sequence ID" value="MCT2557412.1"/>
    <property type="molecule type" value="Genomic_DNA"/>
</dbReference>
<evidence type="ECO:0000256" key="10">
    <source>
        <dbReference type="PIRNR" id="PIRNR006769"/>
    </source>
</evidence>
<feature type="binding site" evidence="12">
    <location>
        <begin position="257"/>
        <end position="263"/>
    </location>
    <ligand>
        <name>NADP(+)</name>
        <dbReference type="ChEBI" id="CHEBI:58349"/>
    </ligand>
</feature>
<organism evidence="15 16">
    <name type="scientific">Tsuneonella litorea</name>
    <dbReference type="NCBI Taxonomy" id="2976475"/>
    <lineage>
        <taxon>Bacteria</taxon>
        <taxon>Pseudomonadati</taxon>
        <taxon>Pseudomonadota</taxon>
        <taxon>Alphaproteobacteria</taxon>
        <taxon>Sphingomonadales</taxon>
        <taxon>Erythrobacteraceae</taxon>
        <taxon>Tsuneonella</taxon>
    </lineage>
</organism>
<feature type="binding site" evidence="12">
    <location>
        <position position="200"/>
    </location>
    <ligand>
        <name>NADP(+)</name>
        <dbReference type="ChEBI" id="CHEBI:58349"/>
    </ligand>
</feature>
<dbReference type="RefSeq" id="WP_259960180.1">
    <property type="nucleotide sequence ID" value="NZ_JAOAMV010000001.1"/>
</dbReference>
<feature type="domain" description="CMP/dCMP-type deaminase" evidence="14">
    <location>
        <begin position="5"/>
        <end position="128"/>
    </location>
</feature>
<protein>
    <recommendedName>
        <fullName evidence="10">Riboflavin biosynthesis protein RibD</fullName>
    </recommendedName>
    <domain>
        <recommendedName>
            <fullName evidence="10">Diaminohydroxyphosphoribosylaminopyrimidine deaminase</fullName>
            <shortName evidence="10">DRAP deaminase</shortName>
            <ecNumber evidence="10">3.5.4.26</ecNumber>
        </recommendedName>
        <alternativeName>
            <fullName evidence="10">Riboflavin-specific deaminase</fullName>
        </alternativeName>
    </domain>
    <domain>
        <recommendedName>
            <fullName evidence="10">5-amino-6-(5-phosphoribosylamino)uracil reductase</fullName>
            <ecNumber evidence="10">1.1.1.193</ecNumber>
        </recommendedName>
        <alternativeName>
            <fullName evidence="10">HTP reductase</fullName>
        </alternativeName>
    </domain>
</protein>
<dbReference type="InterPro" id="IPR002125">
    <property type="entry name" value="CMP_dCMP_dom"/>
</dbReference>
<keyword evidence="16" id="KW-1185">Reference proteome</keyword>
<feature type="binding site" evidence="13">
    <location>
        <position position="54"/>
    </location>
    <ligand>
        <name>Zn(2+)</name>
        <dbReference type="ChEBI" id="CHEBI:29105"/>
        <note>catalytic</note>
    </ligand>
</feature>
<dbReference type="Pfam" id="PF00383">
    <property type="entry name" value="dCMP_cyt_deam_1"/>
    <property type="match status" value="1"/>
</dbReference>
<comment type="similarity">
    <text evidence="5 10">In the C-terminal section; belongs to the HTP reductase family.</text>
</comment>
<feature type="binding site" evidence="12">
    <location>
        <position position="158"/>
    </location>
    <ligand>
        <name>NADP(+)</name>
        <dbReference type="ChEBI" id="CHEBI:58349"/>
    </ligand>
</feature>
<comment type="caution">
    <text evidence="15">The sequence shown here is derived from an EMBL/GenBank/DDBJ whole genome shotgun (WGS) entry which is preliminary data.</text>
</comment>
<evidence type="ECO:0000256" key="1">
    <source>
        <dbReference type="ARBA" id="ARBA00002151"/>
    </source>
</evidence>
<keyword evidence="10 15" id="KW-0378">Hydrolase</keyword>
<feature type="binding site" evidence="13">
    <location>
        <position position="89"/>
    </location>
    <ligand>
        <name>Zn(2+)</name>
        <dbReference type="ChEBI" id="CHEBI:29105"/>
        <note>catalytic</note>
    </ligand>
</feature>
<feature type="binding site" evidence="12">
    <location>
        <position position="174"/>
    </location>
    <ligand>
        <name>NADP(+)</name>
        <dbReference type="ChEBI" id="CHEBI:58349"/>
    </ligand>
</feature>
<dbReference type="PIRSF" id="PIRSF006769">
    <property type="entry name" value="RibD"/>
    <property type="match status" value="1"/>
</dbReference>
<dbReference type="Gene3D" id="3.40.140.10">
    <property type="entry name" value="Cytidine Deaminase, domain 2"/>
    <property type="match status" value="1"/>
</dbReference>